<gene>
    <name evidence="5" type="ORF">BN10_500025</name>
</gene>
<dbReference type="GO" id="GO:0009423">
    <property type="term" value="P:chorismate biosynthetic process"/>
    <property type="evidence" value="ECO:0007669"/>
    <property type="project" value="TreeGrafter"/>
</dbReference>
<dbReference type="PANTHER" id="PTHR21089:SF1">
    <property type="entry name" value="BIFUNCTIONAL 3-DEHYDROQUINATE DEHYDRATASE_SHIKIMATE DEHYDROGENASE, CHLOROPLASTIC"/>
    <property type="match status" value="1"/>
</dbReference>
<comment type="caution">
    <text evidence="5">The sequence shown here is derived from an EMBL/GenBank/DDBJ whole genome shotgun (WGS) entry which is preliminary data.</text>
</comment>
<dbReference type="Gene3D" id="3.40.50.720">
    <property type="entry name" value="NAD(P)-binding Rossmann-like Domain"/>
    <property type="match status" value="1"/>
</dbReference>
<dbReference type="SUPFAM" id="SSF53223">
    <property type="entry name" value="Aminoacid dehydrogenase-like, N-terminal domain"/>
    <property type="match status" value="1"/>
</dbReference>
<dbReference type="STRING" id="1193181.BN10_500025"/>
<dbReference type="SUPFAM" id="SSF51735">
    <property type="entry name" value="NAD(P)-binding Rossmann-fold domains"/>
    <property type="match status" value="1"/>
</dbReference>
<dbReference type="InterPro" id="IPR046346">
    <property type="entry name" value="Aminoacid_DH-like_N_sf"/>
</dbReference>
<proteinExistence type="predicted"/>
<dbReference type="RefSeq" id="WP_010849945.1">
    <property type="nucleotide sequence ID" value="NZ_HF570956.1"/>
</dbReference>
<dbReference type="InterPro" id="IPR041121">
    <property type="entry name" value="SDH_C"/>
</dbReference>
<feature type="domain" description="Shikimate dehydrogenase substrate binding N-terminal" evidence="3">
    <location>
        <begin position="10"/>
        <end position="92"/>
    </location>
</feature>
<dbReference type="PANTHER" id="PTHR21089">
    <property type="entry name" value="SHIKIMATE DEHYDROGENASE"/>
    <property type="match status" value="1"/>
</dbReference>
<dbReference type="OrthoDB" id="9776868at2"/>
<dbReference type="NCBIfam" id="NF001311">
    <property type="entry name" value="PRK00258.1-3"/>
    <property type="match status" value="1"/>
</dbReference>
<dbReference type="GO" id="GO:0009073">
    <property type="term" value="P:aromatic amino acid family biosynthetic process"/>
    <property type="evidence" value="ECO:0007669"/>
    <property type="project" value="UniProtKB-KW"/>
</dbReference>
<keyword evidence="6" id="KW-1185">Reference proteome</keyword>
<dbReference type="GO" id="GO:0004764">
    <property type="term" value="F:shikimate 3-dehydrogenase (NADP+) activity"/>
    <property type="evidence" value="ECO:0007669"/>
    <property type="project" value="InterPro"/>
</dbReference>
<keyword evidence="2" id="KW-0028">Amino-acid biosynthesis</keyword>
<dbReference type="GO" id="GO:0005829">
    <property type="term" value="C:cytosol"/>
    <property type="evidence" value="ECO:0007669"/>
    <property type="project" value="TreeGrafter"/>
</dbReference>
<dbReference type="AlphaFoldDB" id="N0E4T7"/>
<evidence type="ECO:0000313" key="6">
    <source>
        <dbReference type="Proteomes" id="UP000013167"/>
    </source>
</evidence>
<dbReference type="HOGENOM" id="CLU_044063_0_0_11"/>
<organism evidence="5 6">
    <name type="scientific">Phycicoccus elongatus Lp2</name>
    <dbReference type="NCBI Taxonomy" id="1193181"/>
    <lineage>
        <taxon>Bacteria</taxon>
        <taxon>Bacillati</taxon>
        <taxon>Actinomycetota</taxon>
        <taxon>Actinomycetes</taxon>
        <taxon>Micrococcales</taxon>
        <taxon>Intrasporangiaceae</taxon>
        <taxon>Phycicoccus</taxon>
    </lineage>
</organism>
<dbReference type="Pfam" id="PF08501">
    <property type="entry name" value="Shikimate_dh_N"/>
    <property type="match status" value="1"/>
</dbReference>
<evidence type="ECO:0000259" key="4">
    <source>
        <dbReference type="Pfam" id="PF18317"/>
    </source>
</evidence>
<evidence type="ECO:0000256" key="1">
    <source>
        <dbReference type="ARBA" id="ARBA00004871"/>
    </source>
</evidence>
<dbReference type="InterPro" id="IPR022893">
    <property type="entry name" value="Shikimate_DH_fam"/>
</dbReference>
<dbReference type="Gene3D" id="3.40.50.10860">
    <property type="entry name" value="Leucine Dehydrogenase, chain A, domain 1"/>
    <property type="match status" value="1"/>
</dbReference>
<dbReference type="EMBL" id="CAIZ01000120">
    <property type="protein sequence ID" value="CCH70089.1"/>
    <property type="molecule type" value="Genomic_DNA"/>
</dbReference>
<dbReference type="InterPro" id="IPR013708">
    <property type="entry name" value="Shikimate_DH-bd_N"/>
</dbReference>
<reference evidence="5 6" key="1">
    <citation type="journal article" date="2013" name="ISME J.">
        <title>A metabolic model for members of the genus Tetrasphaera involved in enhanced biological phosphorus removal.</title>
        <authorList>
            <person name="Kristiansen R."/>
            <person name="Nguyen H.T.T."/>
            <person name="Saunders A.M."/>
            <person name="Nielsen J.L."/>
            <person name="Wimmer R."/>
            <person name="Le V.Q."/>
            <person name="McIlroy S.J."/>
            <person name="Petrovski S."/>
            <person name="Seviour R.J."/>
            <person name="Calteau A."/>
            <person name="Nielsen K.L."/>
            <person name="Nielsen P.H."/>
        </authorList>
    </citation>
    <scope>NUCLEOTIDE SEQUENCE [LARGE SCALE GENOMIC DNA]</scope>
    <source>
        <strain evidence="5 6">Lp2</strain>
    </source>
</reference>
<dbReference type="GO" id="GO:0050661">
    <property type="term" value="F:NADP binding"/>
    <property type="evidence" value="ECO:0007669"/>
    <property type="project" value="TreeGrafter"/>
</dbReference>
<dbReference type="eggNOG" id="COG0169">
    <property type="taxonomic scope" value="Bacteria"/>
</dbReference>
<protein>
    <submittedName>
        <fullName evidence="5">Putative shikimate 5-dehydrogenase</fullName>
    </submittedName>
</protein>
<dbReference type="Pfam" id="PF18317">
    <property type="entry name" value="SDH_C"/>
    <property type="match status" value="1"/>
</dbReference>
<evidence type="ECO:0000313" key="5">
    <source>
        <dbReference type="EMBL" id="CCH70089.1"/>
    </source>
</evidence>
<dbReference type="Proteomes" id="UP000013167">
    <property type="component" value="Unassembled WGS sequence"/>
</dbReference>
<accession>N0E4T7</accession>
<dbReference type="GO" id="GO:0019632">
    <property type="term" value="P:shikimate metabolic process"/>
    <property type="evidence" value="ECO:0007669"/>
    <property type="project" value="TreeGrafter"/>
</dbReference>
<dbReference type="CDD" id="cd01065">
    <property type="entry name" value="NAD_bind_Shikimate_DH"/>
    <property type="match status" value="1"/>
</dbReference>
<comment type="pathway">
    <text evidence="1">Metabolic intermediate biosynthesis; chorismate biosynthesis; chorismate from D-erythrose 4-phosphate and phosphoenolpyruvate: step 4/7.</text>
</comment>
<name>N0E4T7_9MICO</name>
<keyword evidence="2" id="KW-0057">Aromatic amino acid biosynthesis</keyword>
<evidence type="ECO:0000256" key="2">
    <source>
        <dbReference type="ARBA" id="ARBA00023141"/>
    </source>
</evidence>
<evidence type="ECO:0000259" key="3">
    <source>
        <dbReference type="Pfam" id="PF08501"/>
    </source>
</evidence>
<dbReference type="InterPro" id="IPR036291">
    <property type="entry name" value="NAD(P)-bd_dom_sf"/>
</dbReference>
<feature type="domain" description="SDH C-terminal" evidence="4">
    <location>
        <begin position="241"/>
        <end position="269"/>
    </location>
</feature>
<sequence>MTTVVQHAGVLGSPIAHSLSPILHSAGYAACGLRDWRYGRREVTAGELAFVVGTLDDSWRGLSLTMPLKEVAFEVATTVSEVARSAGAINTLVRRADGGWDATNTDVTGLVASIAHVEHDGRARVLGSGATARSAVLALAEVGVEHLTIAARNPATARDAVALAEAVGMSASAIPLESWIEDPVRLVISTLPGTASVGVGGLLSEAGRDFVGMTVLDVVYADWPTPLARDVRRAGGEVISGLDMLVHQAAAQFELFTGVAAPVDAMMAAGRAALC</sequence>